<keyword evidence="3" id="KW-1185">Reference proteome</keyword>
<keyword evidence="1" id="KW-1133">Transmembrane helix</keyword>
<dbReference type="AlphaFoldDB" id="A0A5C1YMA5"/>
<feature type="transmembrane region" description="Helical" evidence="1">
    <location>
        <begin position="145"/>
        <end position="166"/>
    </location>
</feature>
<proteinExistence type="predicted"/>
<evidence type="ECO:0000256" key="1">
    <source>
        <dbReference type="SAM" id="Phobius"/>
    </source>
</evidence>
<feature type="transmembrane region" description="Helical" evidence="1">
    <location>
        <begin position="407"/>
        <end position="437"/>
    </location>
</feature>
<dbReference type="RefSeq" id="WP_149278770.1">
    <property type="nucleotide sequence ID" value="NZ_CP043506.1"/>
</dbReference>
<feature type="transmembrane region" description="Helical" evidence="1">
    <location>
        <begin position="198"/>
        <end position="217"/>
    </location>
</feature>
<dbReference type="KEGG" id="acek:FLP30_04480"/>
<protein>
    <submittedName>
        <fullName evidence="2">PepSY domain-containing protein</fullName>
    </submittedName>
</protein>
<dbReference type="Pfam" id="PF03929">
    <property type="entry name" value="PepSY_TM"/>
    <property type="match status" value="1"/>
</dbReference>
<reference evidence="2 3" key="1">
    <citation type="submission" date="2019-09" db="EMBL/GenBank/DDBJ databases">
        <title>Genome sequencing of strain KACC 21233.</title>
        <authorList>
            <person name="Heo J."/>
            <person name="Kim S.-J."/>
            <person name="Kim J.-S."/>
            <person name="Hong S.-B."/>
            <person name="Kwon S.-W."/>
        </authorList>
    </citation>
    <scope>NUCLEOTIDE SEQUENCE [LARGE SCALE GENOMIC DNA]</scope>
    <source>
        <strain evidence="2 3">KACC 21233</strain>
    </source>
</reference>
<dbReference type="InterPro" id="IPR005625">
    <property type="entry name" value="PepSY-ass_TM"/>
</dbReference>
<accession>A0A5C1YMA5</accession>
<dbReference type="EMBL" id="CP043506">
    <property type="protein sequence ID" value="QEO17091.1"/>
    <property type="molecule type" value="Genomic_DNA"/>
</dbReference>
<name>A0A5C1YMA5_9PROT</name>
<dbReference type="Proteomes" id="UP000324536">
    <property type="component" value="Chromosome"/>
</dbReference>
<feature type="transmembrane region" description="Helical" evidence="1">
    <location>
        <begin position="20"/>
        <end position="41"/>
    </location>
</feature>
<evidence type="ECO:0000313" key="3">
    <source>
        <dbReference type="Proteomes" id="UP000324536"/>
    </source>
</evidence>
<dbReference type="PANTHER" id="PTHR34219:SF1">
    <property type="entry name" value="PEPSY DOMAIN-CONTAINING PROTEIN"/>
    <property type="match status" value="1"/>
</dbReference>
<organism evidence="2 3">
    <name type="scientific">Acetobacter vaccinii</name>
    <dbReference type="NCBI Taxonomy" id="2592655"/>
    <lineage>
        <taxon>Bacteria</taxon>
        <taxon>Pseudomonadati</taxon>
        <taxon>Pseudomonadota</taxon>
        <taxon>Alphaproteobacteria</taxon>
        <taxon>Acetobacterales</taxon>
        <taxon>Acetobacteraceae</taxon>
        <taxon>Acetobacter</taxon>
    </lineage>
</organism>
<keyword evidence="1" id="KW-0812">Transmembrane</keyword>
<keyword evidence="1" id="KW-0472">Membrane</keyword>
<evidence type="ECO:0000313" key="2">
    <source>
        <dbReference type="EMBL" id="QEO17091.1"/>
    </source>
</evidence>
<sequence>MQIFTKLWPDQRTLWRWHFLAGLFCLPFVAFLSLTGTVYLFKPQVDRWIDWPYDHMPAVLTAMPEQDVLAALAAVPGSRFLAYELPPSRHSAARVLVTRHDGEAVRVYVNQNTHTIMKTIVEENRFERLVFHLHGQLLLGNVGSIMMEMVASWTIVLVVTGLLLWWPRGNRRLAGVLYPRMGLTGRARWRDLHAVTGVWTSCFLVLFLVSGLPWSFVWGHALQSVENTVGRLTSVKDWEIGSVPARVVIAGHPVPVTPPAHHHDDMPGMDMPDDTTLQPIPAGLSTVVQAAGLSLPAPVLITPSGTTWTVRSETQNRPLRTSISMTPDGQVVARTIFAQKNAIDRMIAYGVAAHEGQLFGWVNQAINLLVALGLLLMSWAATLLWIRRRPVGSLGVPPPLPSQRLGVAGPILLAILAVLLPELGVSLLVLALAAWVLRQTRTL</sequence>
<gene>
    <name evidence="2" type="ORF">FLP30_04480</name>
</gene>
<feature type="transmembrane region" description="Helical" evidence="1">
    <location>
        <begin position="365"/>
        <end position="387"/>
    </location>
</feature>
<dbReference type="OrthoDB" id="9791166at2"/>
<dbReference type="PANTHER" id="PTHR34219">
    <property type="entry name" value="IRON-REGULATED INNER MEMBRANE PROTEIN-RELATED"/>
    <property type="match status" value="1"/>
</dbReference>